<feature type="signal peptide" evidence="2">
    <location>
        <begin position="1"/>
        <end position="21"/>
    </location>
</feature>
<evidence type="ECO:0000313" key="4">
    <source>
        <dbReference type="Proteomes" id="UP000195755"/>
    </source>
</evidence>
<evidence type="ECO:0000313" key="3">
    <source>
        <dbReference type="EMBL" id="ARZ66036.1"/>
    </source>
</evidence>
<sequence>MKPFRLPALVVALVFTVGAAAASAWVHGTTAPAPAGSGPAASHSQVSVATGKSFGLSVTCSAGQDPARGGASGTGARPFTTASPPSVTSHWSVSTTDVSTSERSVRAVAVCSTP</sequence>
<dbReference type="Proteomes" id="UP000195755">
    <property type="component" value="Chromosome"/>
</dbReference>
<proteinExistence type="predicted"/>
<reference evidence="3 4" key="1">
    <citation type="submission" date="2017-06" db="EMBL/GenBank/DDBJ databases">
        <title>Streptomyces albireticuli Genome sequencing and assembly.</title>
        <authorList>
            <person name="Wang Y."/>
            <person name="Du B."/>
            <person name="Ding Y."/>
            <person name="Liu H."/>
            <person name="Hou Q."/>
            <person name="Liu K."/>
            <person name="Yao L."/>
            <person name="Wang C."/>
        </authorList>
    </citation>
    <scope>NUCLEOTIDE SEQUENCE [LARGE SCALE GENOMIC DNA]</scope>
    <source>
        <strain evidence="3 4">MDJK11</strain>
    </source>
</reference>
<dbReference type="AlphaFoldDB" id="A0A1Z2KVJ9"/>
<accession>A0A1Z2KVJ9</accession>
<evidence type="ECO:0000256" key="1">
    <source>
        <dbReference type="SAM" id="MobiDB-lite"/>
    </source>
</evidence>
<dbReference type="KEGG" id="salj:SMD11_0370"/>
<keyword evidence="2" id="KW-0732">Signal</keyword>
<feature type="compositionally biased region" description="Polar residues" evidence="1">
    <location>
        <begin position="80"/>
        <end position="98"/>
    </location>
</feature>
<organism evidence="3 4">
    <name type="scientific">Streptomyces albireticuli</name>
    <dbReference type="NCBI Taxonomy" id="1940"/>
    <lineage>
        <taxon>Bacteria</taxon>
        <taxon>Bacillati</taxon>
        <taxon>Actinomycetota</taxon>
        <taxon>Actinomycetes</taxon>
        <taxon>Kitasatosporales</taxon>
        <taxon>Streptomycetaceae</taxon>
        <taxon>Streptomyces</taxon>
    </lineage>
</organism>
<name>A0A1Z2KVJ9_9ACTN</name>
<dbReference type="OrthoDB" id="9941823at2"/>
<feature type="region of interest" description="Disordered" evidence="1">
    <location>
        <begin position="64"/>
        <end position="98"/>
    </location>
</feature>
<gene>
    <name evidence="3" type="ORF">SMD11_0370</name>
</gene>
<evidence type="ECO:0000256" key="2">
    <source>
        <dbReference type="SAM" id="SignalP"/>
    </source>
</evidence>
<protein>
    <recommendedName>
        <fullName evidence="5">Ig-like domain-containing protein</fullName>
    </recommendedName>
</protein>
<evidence type="ECO:0008006" key="5">
    <source>
        <dbReference type="Google" id="ProtNLM"/>
    </source>
</evidence>
<dbReference type="EMBL" id="CP021744">
    <property type="protein sequence ID" value="ARZ66036.1"/>
    <property type="molecule type" value="Genomic_DNA"/>
</dbReference>
<feature type="chain" id="PRO_5012079924" description="Ig-like domain-containing protein" evidence="2">
    <location>
        <begin position="22"/>
        <end position="114"/>
    </location>
</feature>
<dbReference type="RefSeq" id="WP_087924712.1">
    <property type="nucleotide sequence ID" value="NZ_CP021744.1"/>
</dbReference>